<name>A0ACC6L2I7_9SPHI</name>
<gene>
    <name evidence="1" type="ORF">J2X78_004136</name>
</gene>
<reference evidence="1" key="1">
    <citation type="submission" date="2023-07" db="EMBL/GenBank/DDBJ databases">
        <title>Sorghum-associated microbial communities from plants grown in Nebraska, USA.</title>
        <authorList>
            <person name="Schachtman D."/>
        </authorList>
    </citation>
    <scope>NUCLEOTIDE SEQUENCE</scope>
    <source>
        <strain evidence="1">2697</strain>
    </source>
</reference>
<comment type="caution">
    <text evidence="1">The sequence shown here is derived from an EMBL/GenBank/DDBJ whole genome shotgun (WGS) entry which is preliminary data.</text>
</comment>
<dbReference type="EMBL" id="JAVDTF010000004">
    <property type="protein sequence ID" value="MDR6785551.1"/>
    <property type="molecule type" value="Genomic_DNA"/>
</dbReference>
<organism evidence="1 2">
    <name type="scientific">Pedobacter africanus</name>
    <dbReference type="NCBI Taxonomy" id="151894"/>
    <lineage>
        <taxon>Bacteria</taxon>
        <taxon>Pseudomonadati</taxon>
        <taxon>Bacteroidota</taxon>
        <taxon>Sphingobacteriia</taxon>
        <taxon>Sphingobacteriales</taxon>
        <taxon>Sphingobacteriaceae</taxon>
        <taxon>Pedobacter</taxon>
    </lineage>
</organism>
<evidence type="ECO:0000313" key="2">
    <source>
        <dbReference type="Proteomes" id="UP001246858"/>
    </source>
</evidence>
<protein>
    <submittedName>
        <fullName evidence="1">Uncharacterized protein</fullName>
    </submittedName>
</protein>
<sequence length="305" mass="33800">MKSLYILLLFALTFSSCKDELAVNPPDLSIATEKNAYKVGEEVKFKIEGDAQLISFYSGEPLHDYTFREGRIVQPGKLRLSFQSSVEFGTQQGQFSVLVSTDFNGGSSFSDIQLANWTDITSRFTLATTAVFTYSREIDITDLAANAQTIFIAFRYKVKDQGVYGIGRTWRVENFLLNSESSVGLQKKGDIPTSGFRLFDKQANIAPSRSTLSNSRISLVAHSVTDANRNLETENWAISKGFSIGTQDYGPDRPVPIKGIADSKISTYKYVYTKEGIYKAVFIGYNANISGSAELKKELTVTINP</sequence>
<proteinExistence type="predicted"/>
<accession>A0ACC6L2I7</accession>
<dbReference type="Proteomes" id="UP001246858">
    <property type="component" value="Unassembled WGS sequence"/>
</dbReference>
<evidence type="ECO:0000313" key="1">
    <source>
        <dbReference type="EMBL" id="MDR6785551.1"/>
    </source>
</evidence>
<keyword evidence="2" id="KW-1185">Reference proteome</keyword>